<evidence type="ECO:0000313" key="2">
    <source>
        <dbReference type="Proteomes" id="UP001147733"/>
    </source>
</evidence>
<dbReference type="GeneID" id="81388061"/>
<evidence type="ECO:0000313" key="1">
    <source>
        <dbReference type="EMBL" id="KAJ5221102.1"/>
    </source>
</evidence>
<reference evidence="1" key="2">
    <citation type="journal article" date="2023" name="IMA Fungus">
        <title>Comparative genomic study of the Penicillium genus elucidates a diverse pangenome and 15 lateral gene transfer events.</title>
        <authorList>
            <person name="Petersen C."/>
            <person name="Sorensen T."/>
            <person name="Nielsen M.R."/>
            <person name="Sondergaard T.E."/>
            <person name="Sorensen J.L."/>
            <person name="Fitzpatrick D.A."/>
            <person name="Frisvad J.C."/>
            <person name="Nielsen K.L."/>
        </authorList>
    </citation>
    <scope>NUCLEOTIDE SEQUENCE</scope>
    <source>
        <strain evidence="1">IBT 23319</strain>
    </source>
</reference>
<keyword evidence="2" id="KW-1185">Reference proteome</keyword>
<accession>A0A9W9TFN4</accession>
<dbReference type="RefSeq" id="XP_056496025.1">
    <property type="nucleotide sequence ID" value="XM_056648894.1"/>
</dbReference>
<proteinExistence type="predicted"/>
<dbReference type="OrthoDB" id="329835at2759"/>
<reference evidence="1" key="1">
    <citation type="submission" date="2022-11" db="EMBL/GenBank/DDBJ databases">
        <authorList>
            <person name="Petersen C."/>
        </authorList>
    </citation>
    <scope>NUCLEOTIDE SEQUENCE</scope>
    <source>
        <strain evidence="1">IBT 23319</strain>
    </source>
</reference>
<dbReference type="AlphaFoldDB" id="A0A9W9TFN4"/>
<dbReference type="EMBL" id="JAPQKT010000009">
    <property type="protein sequence ID" value="KAJ5221102.1"/>
    <property type="molecule type" value="Genomic_DNA"/>
</dbReference>
<gene>
    <name evidence="1" type="ORF">N7469_009989</name>
</gene>
<name>A0A9W9TFN4_PENCI</name>
<protein>
    <submittedName>
        <fullName evidence="1">Polyketide synthase</fullName>
    </submittedName>
</protein>
<sequence>MSAQWSGNKEYTSFADTVDYSDACKDVQVLIGKNQESAGRVSLSQDLNKWVSVGSADSFCQVASVFINLMAKQSEKDAFISDHIKKWINW</sequence>
<comment type="caution">
    <text evidence="1">The sequence shown here is derived from an EMBL/GenBank/DDBJ whole genome shotgun (WGS) entry which is preliminary data.</text>
</comment>
<organism evidence="1 2">
    <name type="scientific">Penicillium citrinum</name>
    <dbReference type="NCBI Taxonomy" id="5077"/>
    <lineage>
        <taxon>Eukaryota</taxon>
        <taxon>Fungi</taxon>
        <taxon>Dikarya</taxon>
        <taxon>Ascomycota</taxon>
        <taxon>Pezizomycotina</taxon>
        <taxon>Eurotiomycetes</taxon>
        <taxon>Eurotiomycetidae</taxon>
        <taxon>Eurotiales</taxon>
        <taxon>Aspergillaceae</taxon>
        <taxon>Penicillium</taxon>
    </lineage>
</organism>
<dbReference type="Proteomes" id="UP001147733">
    <property type="component" value="Unassembled WGS sequence"/>
</dbReference>